<reference evidence="1 3" key="1">
    <citation type="submission" date="2020-07" db="EMBL/GenBank/DDBJ databases">
        <title>Description of Limosilactobacillus balticus sp. nov., Limosilactobacillus agrestis sp. nov., Limosilactobacillus albertensis sp. nov., Limosilactobacillus rudii sp. nov., Limosilactobacillus fastidiosus sp. nov., five novel Limosilactobacillus species isolated from the vertebrate gastrointestinal tract, and proposal of 6 subspecies of Limosilactobacillus reuteri adapted to the gastrointestinal tract of specific vertebrate hosts.</title>
        <authorList>
            <person name="Li F."/>
            <person name="Cheng C."/>
            <person name="Zheng J."/>
            <person name="Quevedo R.M."/>
            <person name="Li J."/>
            <person name="Roos S."/>
            <person name="Gaenzle M.G."/>
            <person name="Walter J."/>
        </authorList>
    </citation>
    <scope>NUCLEOTIDE SEQUENCE [LARGE SCALE GENOMIC DNA]</scope>
    <source>
        <strain evidence="1 3">BG-MG3-A</strain>
    </source>
</reference>
<accession>A0A7W3UHT7</accession>
<reference evidence="2 4" key="2">
    <citation type="submission" date="2021-12" db="EMBL/GenBank/DDBJ databases">
        <title>A phylogenomic analysis of Limosilactobacillus reuteri reveals ancient and stable evolutionary relationships with rodents and birds and zoonotic transmission to humans.</title>
        <authorList>
            <person name="Li F."/>
            <person name="Li X."/>
            <person name="Cheng C."/>
            <person name="Tollenaar S."/>
            <person name="Zhang J.S."/>
            <person name="Simpson D."/>
            <person name="Tasseva G."/>
            <person name="Perez-Munoz M.E."/>
            <person name="Frese S."/>
            <person name="Gaenzle M.G."/>
            <person name="Walter J."/>
            <person name="Zheng J."/>
        </authorList>
    </citation>
    <scope>NUCLEOTIDE SEQUENCE [LARGE SCALE GENOMIC DNA]</scope>
    <source>
        <strain evidence="2 4">BG-MG3-B</strain>
    </source>
</reference>
<proteinExistence type="predicted"/>
<dbReference type="RefSeq" id="WP_182578152.1">
    <property type="nucleotide sequence ID" value="NZ_JACIVE010000032.1"/>
</dbReference>
<sequence length="161" mass="18223">METEETKQIKIALTKHSKSLIRHGVQEVTIGHITGGKGYDRCDYVEFDNNGNFYAYEIKVSVSDLNSNNKLSYCANKNYLVVNQAVYDWLFKINNNGQRKINHEFNSGGFGIILYRPDRVDKLQSVTRCSNRQLGLGERMELLEAIAKSACRDAGKLLIGN</sequence>
<dbReference type="EMBL" id="JACIVE010000032">
    <property type="protein sequence ID" value="MBB1095210.1"/>
    <property type="molecule type" value="Genomic_DNA"/>
</dbReference>
<evidence type="ECO:0000313" key="3">
    <source>
        <dbReference type="Proteomes" id="UP000534578"/>
    </source>
</evidence>
<protein>
    <submittedName>
        <fullName evidence="1">Uncharacterized protein</fullName>
    </submittedName>
</protein>
<name>A0A7W3UHT7_9LACO</name>
<evidence type="ECO:0000313" key="1">
    <source>
        <dbReference type="EMBL" id="MBB1095210.1"/>
    </source>
</evidence>
<gene>
    <name evidence="1" type="ORF">H5R92_03170</name>
    <name evidence="2" type="ORF">LTY36_01300</name>
</gene>
<organism evidence="1 3">
    <name type="scientific">Limosilactobacillus agrestis</name>
    <dbReference type="NCBI Taxonomy" id="2759748"/>
    <lineage>
        <taxon>Bacteria</taxon>
        <taxon>Bacillati</taxon>
        <taxon>Bacillota</taxon>
        <taxon>Bacilli</taxon>
        <taxon>Lactobacillales</taxon>
        <taxon>Lactobacillaceae</taxon>
        <taxon>Limosilactobacillus</taxon>
    </lineage>
</organism>
<dbReference type="EMBL" id="JAJPDE010000024">
    <property type="protein sequence ID" value="MCD7129859.1"/>
    <property type="molecule type" value="Genomic_DNA"/>
</dbReference>
<evidence type="ECO:0000313" key="4">
    <source>
        <dbReference type="Proteomes" id="UP001199710"/>
    </source>
</evidence>
<dbReference type="Proteomes" id="UP001199710">
    <property type="component" value="Unassembled WGS sequence"/>
</dbReference>
<comment type="caution">
    <text evidence="1">The sequence shown here is derived from an EMBL/GenBank/DDBJ whole genome shotgun (WGS) entry which is preliminary data.</text>
</comment>
<keyword evidence="4" id="KW-1185">Reference proteome</keyword>
<evidence type="ECO:0000313" key="2">
    <source>
        <dbReference type="EMBL" id="MCD7129859.1"/>
    </source>
</evidence>
<dbReference type="AlphaFoldDB" id="A0A7W3UHT7"/>
<dbReference type="Proteomes" id="UP000534578">
    <property type="component" value="Unassembled WGS sequence"/>
</dbReference>